<evidence type="ECO:0000313" key="5">
    <source>
        <dbReference type="Proteomes" id="UP000677804"/>
    </source>
</evidence>
<evidence type="ECO:0000313" key="4">
    <source>
        <dbReference type="EMBL" id="QVI63071.1"/>
    </source>
</evidence>
<dbReference type="Proteomes" id="UP000677804">
    <property type="component" value="Chromosome"/>
</dbReference>
<reference evidence="4 5" key="1">
    <citation type="submission" date="2021-05" db="EMBL/GenBank/DDBJ databases">
        <title>Novel species in genus Cellulomonas.</title>
        <authorList>
            <person name="Zhang G."/>
        </authorList>
    </citation>
    <scope>NUCLEOTIDE SEQUENCE [LARGE SCALE GENOMIC DNA]</scope>
    <source>
        <strain evidence="5">zg-ZUI222</strain>
    </source>
</reference>
<feature type="domain" description="TPM" evidence="3">
    <location>
        <begin position="41"/>
        <end position="155"/>
    </location>
</feature>
<keyword evidence="1" id="KW-0472">Membrane</keyword>
<feature type="chain" id="PRO_5046563071" evidence="2">
    <location>
        <begin position="26"/>
        <end position="688"/>
    </location>
</feature>
<name>A0ABX8D9B8_9CELL</name>
<dbReference type="Pfam" id="PF04536">
    <property type="entry name" value="TPM_phosphatase"/>
    <property type="match status" value="1"/>
</dbReference>
<protein>
    <submittedName>
        <fullName evidence="4">TPM domain-containing protein</fullName>
    </submittedName>
</protein>
<dbReference type="EMBL" id="CP074405">
    <property type="protein sequence ID" value="QVI63071.1"/>
    <property type="molecule type" value="Genomic_DNA"/>
</dbReference>
<dbReference type="Gene3D" id="3.10.310.50">
    <property type="match status" value="1"/>
</dbReference>
<sequence length="688" mass="70640">MHLARRALHPFAAVAVGAVVLVAGAGGAAAEAPFDLRGETVVDPAGVLDDVPAVQDAVDEVRTETPYRLTVVYVDTFDGLSPDTWVQRTAEASGLGSSDAVLAVAVDDREYRLAPRSLGSLSSSQLDRVADDVKSDLASEDWDGAAIAAAEGIVAAANGEPVGSGSGASGGSSGGGFTVVLLLGFIAIGAVLLFTFLRRRPQPTGTLRDTAGATRVAGAADEFTALPTAELDRRSASALVALDDALRSSEEELGFAQAQFGEDQTRGFETALVQGKQTLTEAFRLRQTLDDDVPDTEEQVRATSAQILRLCGQVEQQLDEQKDAFDRLRAIEARVDDALAAHDREAQRLRGRVEPARATIVTLTARYSPDTLGSVAGNADQAARLLDDVETTIGQGRERSGSGDRAAAVGFARAAEEALAQARTLLDAVDSADADLATAGARLDAGIRSITSDLADAERLAPGDPQVVPHAQEARAAVEAATAARAGTGDPLAALRRLTDAEAAIDAALAPRRDAEERGRRARALLDDTLGRLDSAVRATTDYVSTRRGAVGPQARTRLAEADRLRLRALDQRTTDPETALATAQQGERLAAEAQRLAQIDVENARYDDHDRHGGTGGGNDIGGMILGGILIDSILRGGGRGGGGWGGGGGGFGGGFGGGGRGGGFGGGFGGGGRGGGFGGGGRGGGF</sequence>
<dbReference type="RefSeq" id="WP_207340546.1">
    <property type="nucleotide sequence ID" value="NZ_CP074405.1"/>
</dbReference>
<evidence type="ECO:0000256" key="1">
    <source>
        <dbReference type="SAM" id="Phobius"/>
    </source>
</evidence>
<accession>A0ABX8D9B8</accession>
<dbReference type="InterPro" id="IPR007621">
    <property type="entry name" value="TPM_dom"/>
</dbReference>
<proteinExistence type="predicted"/>
<keyword evidence="2" id="KW-0732">Signal</keyword>
<feature type="transmembrane region" description="Helical" evidence="1">
    <location>
        <begin position="176"/>
        <end position="197"/>
    </location>
</feature>
<feature type="signal peptide" evidence="2">
    <location>
        <begin position="1"/>
        <end position="25"/>
    </location>
</feature>
<keyword evidence="1" id="KW-1133">Transmembrane helix</keyword>
<keyword evidence="5" id="KW-1185">Reference proteome</keyword>
<evidence type="ECO:0000259" key="3">
    <source>
        <dbReference type="Pfam" id="PF04536"/>
    </source>
</evidence>
<gene>
    <name evidence="4" type="ORF">KG103_03895</name>
</gene>
<evidence type="ECO:0000256" key="2">
    <source>
        <dbReference type="SAM" id="SignalP"/>
    </source>
</evidence>
<keyword evidence="1" id="KW-0812">Transmembrane</keyword>
<organism evidence="4 5">
    <name type="scientific">Cellulomonas wangleii</name>
    <dbReference type="NCBI Taxonomy" id="2816956"/>
    <lineage>
        <taxon>Bacteria</taxon>
        <taxon>Bacillati</taxon>
        <taxon>Actinomycetota</taxon>
        <taxon>Actinomycetes</taxon>
        <taxon>Micrococcales</taxon>
        <taxon>Cellulomonadaceae</taxon>
        <taxon>Cellulomonas</taxon>
    </lineage>
</organism>